<dbReference type="InterPro" id="IPR001888">
    <property type="entry name" value="Transposase_1"/>
</dbReference>
<name>A0A9C5ZE70_9MUSC</name>
<keyword evidence="1" id="KW-1185">Reference proteome</keyword>
<dbReference type="GeneID" id="119639426"/>
<accession>A0A9C5ZE70</accession>
<dbReference type="Pfam" id="PF01359">
    <property type="entry name" value="Transposase_1"/>
    <property type="match status" value="1"/>
</dbReference>
<evidence type="ECO:0000313" key="1">
    <source>
        <dbReference type="Proteomes" id="UP000092443"/>
    </source>
</evidence>
<dbReference type="RefSeq" id="XP_037892722.1">
    <property type="nucleotide sequence ID" value="XM_038036794.1"/>
</dbReference>
<dbReference type="GO" id="GO:0003676">
    <property type="term" value="F:nucleic acid binding"/>
    <property type="evidence" value="ECO:0007669"/>
    <property type="project" value="InterPro"/>
</dbReference>
<protein>
    <submittedName>
        <fullName evidence="2">Histone-lysine N-methyltransferase SETMAR-like</fullName>
    </submittedName>
</protein>
<dbReference type="KEGG" id="gfs:119639426"/>
<dbReference type="Gene3D" id="3.30.420.10">
    <property type="entry name" value="Ribonuclease H-like superfamily/Ribonuclease H"/>
    <property type="match status" value="1"/>
</dbReference>
<reference evidence="2" key="1">
    <citation type="submission" date="2025-08" db="UniProtKB">
        <authorList>
            <consortium name="RefSeq"/>
        </authorList>
    </citation>
    <scope>IDENTIFICATION</scope>
    <source>
        <tissue evidence="2">Whole body pupa</tissue>
    </source>
</reference>
<sequence>MDKIENRAVIKFFVKKGLKAMKIHSEMVNVLGASAPSRAMVCKWAAEFQRGRQSLYDDPRSGRPTSVTTEEMINSVHNMIKIDGQLTLSEIATAMDVSSERVLHILKKELSLRKVCSRWVPNVLSINQKQQRIEFSTQNLNLFRKNEIDFKRRFVTTDETWVYHYSPEPGKETKAGCSVPKQPKWSKSTKKIMALVFWDGKGILLIDYLQTGEMITEKYYLNLLERLDERILRKRPALAKKKIYFHVPADRGVLVKDKLKVLHYELLQHPPYSPDLTPSVFHLFVNLKKFLDGKRFSSDEEVILAVNDYFDGLPESHFKDGINKLGNRWEKCIELNGEYTEE</sequence>
<organism evidence="1 2">
    <name type="scientific">Glossina fuscipes</name>
    <dbReference type="NCBI Taxonomy" id="7396"/>
    <lineage>
        <taxon>Eukaryota</taxon>
        <taxon>Metazoa</taxon>
        <taxon>Ecdysozoa</taxon>
        <taxon>Arthropoda</taxon>
        <taxon>Hexapoda</taxon>
        <taxon>Insecta</taxon>
        <taxon>Pterygota</taxon>
        <taxon>Neoptera</taxon>
        <taxon>Endopterygota</taxon>
        <taxon>Diptera</taxon>
        <taxon>Brachycera</taxon>
        <taxon>Muscomorpha</taxon>
        <taxon>Hippoboscoidea</taxon>
        <taxon>Glossinidae</taxon>
        <taxon>Glossina</taxon>
    </lineage>
</organism>
<proteinExistence type="predicted"/>
<evidence type="ECO:0000313" key="2">
    <source>
        <dbReference type="RefSeq" id="XP_037892722.1"/>
    </source>
</evidence>
<dbReference type="AlphaFoldDB" id="A0A9C5ZE70"/>
<dbReference type="InterPro" id="IPR052709">
    <property type="entry name" value="Transposase-MT_Hybrid"/>
</dbReference>
<dbReference type="PANTHER" id="PTHR46060">
    <property type="entry name" value="MARINER MOS1 TRANSPOSASE-LIKE PROTEIN"/>
    <property type="match status" value="1"/>
</dbReference>
<dbReference type="InterPro" id="IPR036397">
    <property type="entry name" value="RNaseH_sf"/>
</dbReference>
<dbReference type="Proteomes" id="UP000092443">
    <property type="component" value="Unplaced"/>
</dbReference>
<dbReference type="PANTHER" id="PTHR46060:SF1">
    <property type="entry name" value="MARINER MOS1 TRANSPOSASE-LIKE PROTEIN"/>
    <property type="match status" value="1"/>
</dbReference>
<gene>
    <name evidence="2" type="primary">LOC119639426</name>
</gene>